<accession>A0A1X6PD20</accession>
<dbReference type="EMBL" id="KV918806">
    <property type="protein sequence ID" value="OSX78734.1"/>
    <property type="molecule type" value="Genomic_DNA"/>
</dbReference>
<evidence type="ECO:0000313" key="3">
    <source>
        <dbReference type="Proteomes" id="UP000218209"/>
    </source>
</evidence>
<protein>
    <submittedName>
        <fullName evidence="2">Uncharacterized protein</fullName>
    </submittedName>
</protein>
<sequence length="72" mass="6768">MAASPARTAAAGAPSPGPAASASPPRPLCVGIPPAAAVRVSIAADAADAPHARPRSPSGAYQSARNAVAATA</sequence>
<dbReference type="AlphaFoldDB" id="A0A1X6PD20"/>
<evidence type="ECO:0000313" key="2">
    <source>
        <dbReference type="EMBL" id="OSX78734.1"/>
    </source>
</evidence>
<organism evidence="2 3">
    <name type="scientific">Porphyra umbilicalis</name>
    <name type="common">Purple laver</name>
    <name type="synonym">Red alga</name>
    <dbReference type="NCBI Taxonomy" id="2786"/>
    <lineage>
        <taxon>Eukaryota</taxon>
        <taxon>Rhodophyta</taxon>
        <taxon>Bangiophyceae</taxon>
        <taxon>Bangiales</taxon>
        <taxon>Bangiaceae</taxon>
        <taxon>Porphyra</taxon>
    </lineage>
</organism>
<proteinExistence type="predicted"/>
<evidence type="ECO:0000256" key="1">
    <source>
        <dbReference type="SAM" id="MobiDB-lite"/>
    </source>
</evidence>
<feature type="region of interest" description="Disordered" evidence="1">
    <location>
        <begin position="47"/>
        <end position="72"/>
    </location>
</feature>
<feature type="compositionally biased region" description="Low complexity" evidence="1">
    <location>
        <begin position="1"/>
        <end position="23"/>
    </location>
</feature>
<feature type="region of interest" description="Disordered" evidence="1">
    <location>
        <begin position="1"/>
        <end position="28"/>
    </location>
</feature>
<name>A0A1X6PD20_PORUM</name>
<keyword evidence="3" id="KW-1185">Reference proteome</keyword>
<gene>
    <name evidence="2" type="ORF">BU14_0101s0015</name>
</gene>
<dbReference type="Proteomes" id="UP000218209">
    <property type="component" value="Unassembled WGS sequence"/>
</dbReference>
<reference evidence="2 3" key="1">
    <citation type="submission" date="2017-03" db="EMBL/GenBank/DDBJ databases">
        <title>WGS assembly of Porphyra umbilicalis.</title>
        <authorList>
            <person name="Brawley S.H."/>
            <person name="Blouin N.A."/>
            <person name="Ficko-Blean E."/>
            <person name="Wheeler G.L."/>
            <person name="Lohr M."/>
            <person name="Goodson H.V."/>
            <person name="Jenkins J.W."/>
            <person name="Blaby-Haas C.E."/>
            <person name="Helliwell K.E."/>
            <person name="Chan C."/>
            <person name="Marriage T."/>
            <person name="Bhattacharya D."/>
            <person name="Klein A.S."/>
            <person name="Badis Y."/>
            <person name="Brodie J."/>
            <person name="Cao Y."/>
            <person name="Collen J."/>
            <person name="Dittami S.M."/>
            <person name="Gachon C.M."/>
            <person name="Green B.R."/>
            <person name="Karpowicz S."/>
            <person name="Kim J.W."/>
            <person name="Kudahl U."/>
            <person name="Lin S."/>
            <person name="Michel G."/>
            <person name="Mittag M."/>
            <person name="Olson B.J."/>
            <person name="Pangilinan J."/>
            <person name="Peng Y."/>
            <person name="Qiu H."/>
            <person name="Shu S."/>
            <person name="Singer J.T."/>
            <person name="Smith A.G."/>
            <person name="Sprecher B.N."/>
            <person name="Wagner V."/>
            <person name="Wang W."/>
            <person name="Wang Z.-Y."/>
            <person name="Yan J."/>
            <person name="Yarish C."/>
            <person name="Zoeuner-Riek S."/>
            <person name="Zhuang Y."/>
            <person name="Zou Y."/>
            <person name="Lindquist E.A."/>
            <person name="Grimwood J."/>
            <person name="Barry K."/>
            <person name="Rokhsar D.S."/>
            <person name="Schmutz J."/>
            <person name="Stiller J.W."/>
            <person name="Grossman A.R."/>
            <person name="Prochnik S.E."/>
        </authorList>
    </citation>
    <scope>NUCLEOTIDE SEQUENCE [LARGE SCALE GENOMIC DNA]</scope>
    <source>
        <strain evidence="2">4086291</strain>
    </source>
</reference>